<evidence type="ECO:0000256" key="1">
    <source>
        <dbReference type="ARBA" id="ARBA00022857"/>
    </source>
</evidence>
<dbReference type="eggNOG" id="COG0604">
    <property type="taxonomic scope" value="Bacteria"/>
</dbReference>
<dbReference type="GO" id="GO:0016651">
    <property type="term" value="F:oxidoreductase activity, acting on NAD(P)H"/>
    <property type="evidence" value="ECO:0007669"/>
    <property type="project" value="TreeGrafter"/>
</dbReference>
<sequence length="305" mass="31759">MLAAVQRNGSGIAAIAVEELDEVAAGMGGTLIEGAYAPVMPWDIKAGEGTIGGRRLPSVIGYALSGTVIGAGPLGLRNAVGRRVISLVPEGSNAQRGVAPLAPFVFTVPDNVGMAQAASVIGGGDAALMLSKVPELNPGDRVVVSGANGGVGTWLVQILDLMGVRTDILSSSRSLGGNAELFPGKHVTDDPAQLASHAYAAGFDLTGEGSVLRILESQLKSGGTLVMAATPDHRASRNDIKAVFRNRPIGPKGYNWLLARLADASITAVIDSIYPLREVREAQWHVKRDPHKGRTLLRLNDNAEP</sequence>
<dbReference type="InterPro" id="IPR036291">
    <property type="entry name" value="NAD(P)-bd_dom_sf"/>
</dbReference>
<dbReference type="Proteomes" id="UP000029050">
    <property type="component" value="Unassembled WGS sequence"/>
</dbReference>
<keyword evidence="1" id="KW-0521">NADP</keyword>
<comment type="caution">
    <text evidence="3">The sequence shown here is derived from an EMBL/GenBank/DDBJ whole genome shotgun (WGS) entry which is preliminary data.</text>
</comment>
<dbReference type="PANTHER" id="PTHR48106:SF18">
    <property type="entry name" value="QUINONE OXIDOREDUCTASE PIG3"/>
    <property type="match status" value="1"/>
</dbReference>
<dbReference type="RefSeq" id="WP_051921581.1">
    <property type="nucleotide sequence ID" value="NZ_JGZI01000008.1"/>
</dbReference>
<dbReference type="Gene3D" id="3.90.180.10">
    <property type="entry name" value="Medium-chain alcohol dehydrogenases, catalytic domain"/>
    <property type="match status" value="1"/>
</dbReference>
<dbReference type="SUPFAM" id="SSF51735">
    <property type="entry name" value="NAD(P)-binding Rossmann-fold domains"/>
    <property type="match status" value="1"/>
</dbReference>
<gene>
    <name evidence="3" type="ORF">BPSY_0619</name>
</gene>
<dbReference type="PANTHER" id="PTHR48106">
    <property type="entry name" value="QUINONE OXIDOREDUCTASE PIG3-RELATED"/>
    <property type="match status" value="1"/>
</dbReference>
<dbReference type="AlphaFoldDB" id="A0A087CHS8"/>
<dbReference type="GeneID" id="98299831"/>
<dbReference type="SUPFAM" id="SSF50129">
    <property type="entry name" value="GroES-like"/>
    <property type="match status" value="1"/>
</dbReference>
<proteinExistence type="predicted"/>
<evidence type="ECO:0000313" key="3">
    <source>
        <dbReference type="EMBL" id="KFI82828.1"/>
    </source>
</evidence>
<dbReference type="Gene3D" id="3.40.50.720">
    <property type="entry name" value="NAD(P)-binding Rossmann-like Domain"/>
    <property type="match status" value="1"/>
</dbReference>
<dbReference type="EMBL" id="JGZI01000008">
    <property type="protein sequence ID" value="KFI82828.1"/>
    <property type="molecule type" value="Genomic_DNA"/>
</dbReference>
<protein>
    <submittedName>
        <fullName evidence="3">Zinc-binding alcohol dehydrogenase</fullName>
    </submittedName>
</protein>
<keyword evidence="4" id="KW-1185">Reference proteome</keyword>
<dbReference type="OrthoDB" id="3613651at2"/>
<accession>A0A087CHS8</accession>
<name>A0A087CHS8_9BIFI</name>
<evidence type="ECO:0000313" key="4">
    <source>
        <dbReference type="Proteomes" id="UP000029050"/>
    </source>
</evidence>
<evidence type="ECO:0000256" key="2">
    <source>
        <dbReference type="ARBA" id="ARBA00023002"/>
    </source>
</evidence>
<reference evidence="3 4" key="1">
    <citation type="submission" date="2014-03" db="EMBL/GenBank/DDBJ databases">
        <title>Genomics of Bifidobacteria.</title>
        <authorList>
            <person name="Ventura M."/>
            <person name="Milani C."/>
            <person name="Lugli G.A."/>
        </authorList>
    </citation>
    <scope>NUCLEOTIDE SEQUENCE [LARGE SCALE GENOMIC DNA]</scope>
    <source>
        <strain evidence="3 4">LMG 21775</strain>
    </source>
</reference>
<dbReference type="GO" id="GO:0070402">
    <property type="term" value="F:NADPH binding"/>
    <property type="evidence" value="ECO:0007669"/>
    <property type="project" value="TreeGrafter"/>
</dbReference>
<organism evidence="3 4">
    <name type="scientific">Bifidobacterium psychraerophilum</name>
    <dbReference type="NCBI Taxonomy" id="218140"/>
    <lineage>
        <taxon>Bacteria</taxon>
        <taxon>Bacillati</taxon>
        <taxon>Actinomycetota</taxon>
        <taxon>Actinomycetes</taxon>
        <taxon>Bifidobacteriales</taxon>
        <taxon>Bifidobacteriaceae</taxon>
        <taxon>Bifidobacterium</taxon>
    </lineage>
</organism>
<dbReference type="InterPro" id="IPR011032">
    <property type="entry name" value="GroES-like_sf"/>
</dbReference>
<dbReference type="STRING" id="218140.BPSY_0619"/>
<keyword evidence="2" id="KW-0560">Oxidoreductase</keyword>